<keyword evidence="3 4" id="KW-0143">Chaperone</keyword>
<dbReference type="Pfam" id="PF06411">
    <property type="entry name" value="HdeA"/>
    <property type="match status" value="1"/>
</dbReference>
<feature type="chain" id="PRO_5009005567" description="Acid stress chaperone HdeB" evidence="4">
    <location>
        <begin position="28"/>
        <end position="106"/>
    </location>
</feature>
<evidence type="ECO:0000256" key="1">
    <source>
        <dbReference type="ARBA" id="ARBA00022729"/>
    </source>
</evidence>
<dbReference type="InterPro" id="IPR038303">
    <property type="entry name" value="HdeA/HdeB_sf"/>
</dbReference>
<protein>
    <recommendedName>
        <fullName evidence="4">Acid stress chaperone HdeB</fullName>
    </recommendedName>
</protein>
<feature type="signal peptide" evidence="4">
    <location>
        <begin position="1"/>
        <end position="27"/>
    </location>
</feature>
<sequence length="106" mass="11693" precursor="true">MKSMKIVFTGLALVASLFSGAISSAQAAERSPENMTCHEFINLNPKAMAPVAFWMLHDKTTYKGGDTVSLDETVNVAVPQTVEFCKKNPQAKVYEFKSKLQDLIVH</sequence>
<dbReference type="OrthoDB" id="6478401at2"/>
<comment type="function">
    <text evidence="4">Required for optimal acid stress protection, which is important for survival of enteric bacteria in the acidic environment of the host stomach. Exhibits a chaperone-like activity at acidic pH by preventing the aggregation of many different periplasmic proteins.</text>
</comment>
<reference evidence="6" key="1">
    <citation type="submission" date="2016-08" db="EMBL/GenBank/DDBJ databases">
        <authorList>
            <person name="Varghese N."/>
            <person name="Submissions Spin"/>
        </authorList>
    </citation>
    <scope>NUCLEOTIDE SEQUENCE [LARGE SCALE GENOMIC DNA]</scope>
    <source>
        <strain evidence="6">REICA_142</strain>
    </source>
</reference>
<dbReference type="GO" id="GO:1990451">
    <property type="term" value="P:cellular stress response to acidic pH"/>
    <property type="evidence" value="ECO:0007669"/>
    <property type="project" value="UniProtKB-UniRule"/>
</dbReference>
<dbReference type="EMBL" id="FMBC01000005">
    <property type="protein sequence ID" value="SCB96857.1"/>
    <property type="molecule type" value="Genomic_DNA"/>
</dbReference>
<comment type="subcellular location">
    <subcellularLocation>
        <location evidence="4">Periplasm</location>
    </subcellularLocation>
</comment>
<dbReference type="NCBIfam" id="NF008599">
    <property type="entry name" value="PRK11566.1"/>
    <property type="match status" value="1"/>
</dbReference>
<dbReference type="InterPro" id="IPR010486">
    <property type="entry name" value="HNS-dep_expression_A/B"/>
</dbReference>
<keyword evidence="6" id="KW-1185">Reference proteome</keyword>
<keyword evidence="2 4" id="KW-0574">Periplasm</keyword>
<dbReference type="Gene3D" id="1.10.890.10">
    <property type="entry name" value="HNS-dependent expression A"/>
    <property type="match status" value="1"/>
</dbReference>
<comment type="similarity">
    <text evidence="4">Belongs to the HdeB family.</text>
</comment>
<evidence type="ECO:0000256" key="3">
    <source>
        <dbReference type="ARBA" id="ARBA00023186"/>
    </source>
</evidence>
<dbReference type="AlphaFoldDB" id="A0A1C4AQK7"/>
<accession>A0A1C4AQK7</accession>
<name>A0A1C4AQK7_9ENTR</name>
<evidence type="ECO:0000256" key="4">
    <source>
        <dbReference type="HAMAP-Rule" id="MF_00947"/>
    </source>
</evidence>
<organism evidence="5 6">
    <name type="scientific">Kosakonia oryziphila</name>
    <dbReference type="NCBI Taxonomy" id="1005667"/>
    <lineage>
        <taxon>Bacteria</taxon>
        <taxon>Pseudomonadati</taxon>
        <taxon>Pseudomonadota</taxon>
        <taxon>Gammaproteobacteria</taxon>
        <taxon>Enterobacterales</taxon>
        <taxon>Enterobacteriaceae</taxon>
        <taxon>Kosakonia</taxon>
    </lineage>
</organism>
<evidence type="ECO:0000313" key="5">
    <source>
        <dbReference type="EMBL" id="SCB96857.1"/>
    </source>
</evidence>
<evidence type="ECO:0000256" key="2">
    <source>
        <dbReference type="ARBA" id="ARBA00022764"/>
    </source>
</evidence>
<proteinExistence type="inferred from homology"/>
<evidence type="ECO:0000313" key="6">
    <source>
        <dbReference type="Proteomes" id="UP000198515"/>
    </source>
</evidence>
<keyword evidence="1 4" id="KW-0732">Signal</keyword>
<dbReference type="GO" id="GO:0042597">
    <property type="term" value="C:periplasmic space"/>
    <property type="evidence" value="ECO:0007669"/>
    <property type="project" value="UniProtKB-SubCell"/>
</dbReference>
<dbReference type="Proteomes" id="UP000198515">
    <property type="component" value="Unassembled WGS sequence"/>
</dbReference>
<dbReference type="RefSeq" id="WP_090133808.1">
    <property type="nucleotide sequence ID" value="NZ_FMBC01000005.1"/>
</dbReference>
<dbReference type="HAMAP" id="MF_00947">
    <property type="entry name" value="HdeB"/>
    <property type="match status" value="1"/>
</dbReference>
<dbReference type="GO" id="GO:0051082">
    <property type="term" value="F:unfolded protein binding"/>
    <property type="evidence" value="ECO:0007669"/>
    <property type="project" value="InterPro"/>
</dbReference>
<dbReference type="InterPro" id="IPR028623">
    <property type="entry name" value="HdeB"/>
</dbReference>
<gene>
    <name evidence="4" type="primary">hdeB</name>
    <name evidence="5" type="ORF">GA0061070_100568</name>
</gene>